<geneLocation type="plasmid" evidence="1 2">
    <name>pPLIM01</name>
</geneLocation>
<gene>
    <name evidence="1" type="ordered locus">Plim_4257</name>
</gene>
<dbReference type="Proteomes" id="UP000002220">
    <property type="component" value="Plasmid pPLIM01"/>
</dbReference>
<organism evidence="1 2">
    <name type="scientific">Planctopirus limnophila (strain ATCC 43296 / DSM 3776 / IFAM 1008 / Mu 290)</name>
    <name type="common">Planctomyces limnophilus</name>
    <dbReference type="NCBI Taxonomy" id="521674"/>
    <lineage>
        <taxon>Bacteria</taxon>
        <taxon>Pseudomonadati</taxon>
        <taxon>Planctomycetota</taxon>
        <taxon>Planctomycetia</taxon>
        <taxon>Planctomycetales</taxon>
        <taxon>Planctomycetaceae</taxon>
        <taxon>Planctopirus</taxon>
    </lineage>
</organism>
<keyword evidence="2" id="KW-1185">Reference proteome</keyword>
<dbReference type="HOGENOM" id="CLU_1303957_0_0_0"/>
<keyword evidence="1" id="KW-0614">Plasmid</keyword>
<proteinExistence type="predicted"/>
<name>D5SZE4_PLAL2</name>
<accession>D5SZE4</accession>
<dbReference type="AlphaFoldDB" id="D5SZE4"/>
<protein>
    <recommendedName>
        <fullName evidence="3">Phage protein, HK97 gp10 family</fullName>
    </recommendedName>
</protein>
<sequence>MSAAAALGRQLLLELSGDRQLLKTFDRLSTTAQAKAARRGLAAGLKVVTKAQKNAVPSVKTKGHSTKRLKAGIRGRQMRVKKANLYEAKSGVNVGKRSRRSKYSQAKGNLSRAPHLHLFVLGTQPRFTGSTSRKVRGQSTGTRKDGTAFVRGKHKPGTIIRKQTGKPKRFRGRMPGSSFLNFAQATSLSATQSAVIDAMRQAILTEATKGK</sequence>
<dbReference type="RefSeq" id="WP_013112495.1">
    <property type="nucleotide sequence ID" value="NC_014149.1"/>
</dbReference>
<evidence type="ECO:0000313" key="1">
    <source>
        <dbReference type="EMBL" id="ADG70064.1"/>
    </source>
</evidence>
<dbReference type="KEGG" id="plm:Plim_4257"/>
<evidence type="ECO:0000313" key="2">
    <source>
        <dbReference type="Proteomes" id="UP000002220"/>
    </source>
</evidence>
<dbReference type="EMBL" id="CP001745">
    <property type="protein sequence ID" value="ADG70064.1"/>
    <property type="molecule type" value="Genomic_DNA"/>
</dbReference>
<evidence type="ECO:0008006" key="3">
    <source>
        <dbReference type="Google" id="ProtNLM"/>
    </source>
</evidence>
<reference evidence="1 2" key="1">
    <citation type="journal article" date="2010" name="Stand. Genomic Sci.">
        <title>Complete genome sequence of Planctomyces limnophilus type strain (Mu 290).</title>
        <authorList>
            <person name="Labutti K."/>
            <person name="Sikorski J."/>
            <person name="Schneider S."/>
            <person name="Nolan M."/>
            <person name="Lucas S."/>
            <person name="Glavina Del Rio T."/>
            <person name="Tice H."/>
            <person name="Cheng J.F."/>
            <person name="Goodwin L."/>
            <person name="Pitluck S."/>
            <person name="Liolios K."/>
            <person name="Ivanova N."/>
            <person name="Mavromatis K."/>
            <person name="Mikhailova N."/>
            <person name="Pati A."/>
            <person name="Chen A."/>
            <person name="Palaniappan K."/>
            <person name="Land M."/>
            <person name="Hauser L."/>
            <person name="Chang Y.J."/>
            <person name="Jeffries C.D."/>
            <person name="Tindall B.J."/>
            <person name="Rohde M."/>
            <person name="Goker M."/>
            <person name="Woyke T."/>
            <person name="Bristow J."/>
            <person name="Eisen J.A."/>
            <person name="Markowitz V."/>
            <person name="Hugenholtz P."/>
            <person name="Kyrpides N.C."/>
            <person name="Klenk H.P."/>
            <person name="Lapidus A."/>
        </authorList>
    </citation>
    <scope>NUCLEOTIDE SEQUENCE [LARGE SCALE GENOMIC DNA]</scope>
    <source>
        <strain evidence="2">ATCC 43296 / DSM 3776 / IFAM 1008 / 290</strain>
        <plasmid evidence="1 2">pPLIM01</plasmid>
    </source>
</reference>